<reference evidence="2" key="1">
    <citation type="journal article" date="2017" name="Genome Biol. Evol.">
        <title>The complete genome sequence of the phytopathogenic fungus Sclerotinia sclerotiorum reveals insights into the genome architecture of broad host range pathogens.</title>
        <authorList>
            <person name="Derbyshire M."/>
            <person name="Denton-Giles M."/>
            <person name="Hegedus D."/>
            <person name="Seifbarghy S."/>
            <person name="Rollins J."/>
            <person name="van Kan J."/>
            <person name="Seidl M.F."/>
            <person name="Faino L."/>
            <person name="Mbengue M."/>
            <person name="Navaud O."/>
            <person name="Raffaele S."/>
            <person name="Hammond-Kosack K."/>
            <person name="Heard S."/>
            <person name="Oliver R."/>
        </authorList>
    </citation>
    <scope>NUCLEOTIDE SEQUENCE [LARGE SCALE GENOMIC DNA]</scope>
    <source>
        <strain evidence="2">ATCC 18683 / 1980 / Ss-1</strain>
    </source>
</reference>
<dbReference type="VEuPathDB" id="FungiDB:sscle_07g057310"/>
<gene>
    <name evidence="1" type="ORF">sscle_07g057310</name>
</gene>
<dbReference type="OrthoDB" id="10488357at2759"/>
<dbReference type="Proteomes" id="UP000177798">
    <property type="component" value="Chromosome 7"/>
</dbReference>
<proteinExistence type="predicted"/>
<dbReference type="AlphaFoldDB" id="A0A1D9Q7Q7"/>
<protein>
    <submittedName>
        <fullName evidence="1">Uncharacterized protein</fullName>
    </submittedName>
</protein>
<dbReference type="EMBL" id="CP017820">
    <property type="protein sequence ID" value="APA10961.1"/>
    <property type="molecule type" value="Genomic_DNA"/>
</dbReference>
<name>A0A1D9Q7Q7_SCLS1</name>
<evidence type="ECO:0000313" key="2">
    <source>
        <dbReference type="Proteomes" id="UP000177798"/>
    </source>
</evidence>
<organism evidence="1 2">
    <name type="scientific">Sclerotinia sclerotiorum (strain ATCC 18683 / 1980 / Ss-1)</name>
    <name type="common">White mold</name>
    <name type="synonym">Whetzelinia sclerotiorum</name>
    <dbReference type="NCBI Taxonomy" id="665079"/>
    <lineage>
        <taxon>Eukaryota</taxon>
        <taxon>Fungi</taxon>
        <taxon>Dikarya</taxon>
        <taxon>Ascomycota</taxon>
        <taxon>Pezizomycotina</taxon>
        <taxon>Leotiomycetes</taxon>
        <taxon>Helotiales</taxon>
        <taxon>Sclerotiniaceae</taxon>
        <taxon>Sclerotinia</taxon>
    </lineage>
</organism>
<sequence>MTAEASSRSLSKKKMELEWRVKSEWSNVFSREVKALAMRRLTSWESSARAEMQVQKQDPPALPHLTYENETCHAPRVRKAWFCISITKLECVCLLAVAEEQLSFHD</sequence>
<accession>A0A1D9Q7Q7</accession>
<evidence type="ECO:0000313" key="1">
    <source>
        <dbReference type="EMBL" id="APA10961.1"/>
    </source>
</evidence>